<sequence length="538" mass="63549">MKNYFFFIFSIFVNFSFPQQLSDLEIRYSYTGRPPIVALNKSNDFIYKSSDSSLIRFEQTNHKYFEKKTGEYLFSEIYNTSQKVYLDIDVFLTDNSFKKKSFYKKHNFKSFPMEIKGNLSDNNYKVSYSFKKNKIIEYFIDLSNGKYIRLVLNTNRDGFPNILDKNKLFVGFKGFINQHKKYPSKILEFLERFFPKDYDAQIDLINTLDNEGYTTNSPYGSFLVDLNTNNGTFDNVKDLITSRRRISIQKQKLQNLKSFIGEVADSCDIMMFNEFHSYPHTRFNFMYTLQILKSRGFEYLALETLPPPQPNDSLIFPIDSISGYYVAEPTCSLMINYAANLGYKLVAYEEADQCESLHGLNSSNCRDSIQALNITRIFKKDPNAKVLVFGGHAHIEKKARHDWKFMRVDLQERFPEKKIYSIGQTKYIRTNLDSIDISNREPVIYVDNDGQFDAHMISPYYKRYYEWYYRPSEFMNRKISINLEKDFNCIEIIPVIKGKEIYYPIFRSKKETLQGDTIYLPENINYEVIYKGKNNDRL</sequence>
<protein>
    <submittedName>
        <fullName evidence="1">Uncharacterized protein</fullName>
    </submittedName>
</protein>
<proteinExistence type="predicted"/>
<reference evidence="1 2" key="1">
    <citation type="submission" date="2020-09" db="EMBL/GenBank/DDBJ databases">
        <title>Sinomicrobium weinanense sp. nov., a halophilic bacteria isolated from saline-alkali soil.</title>
        <authorList>
            <person name="Wu P."/>
            <person name="Ren H."/>
            <person name="Mei Y."/>
            <person name="Liang Y."/>
            <person name="Chen Z."/>
        </authorList>
    </citation>
    <scope>NUCLEOTIDE SEQUENCE [LARGE SCALE GENOMIC DNA]</scope>
    <source>
        <strain evidence="1 2">FJxs</strain>
    </source>
</reference>
<dbReference type="SUPFAM" id="SSF159501">
    <property type="entry name" value="EreA/ChaN-like"/>
    <property type="match status" value="1"/>
</dbReference>
<comment type="caution">
    <text evidence="1">The sequence shown here is derived from an EMBL/GenBank/DDBJ whole genome shotgun (WGS) entry which is preliminary data.</text>
</comment>
<organism evidence="1 2">
    <name type="scientific">Sinomicrobium weinanense</name>
    <dbReference type="NCBI Taxonomy" id="2842200"/>
    <lineage>
        <taxon>Bacteria</taxon>
        <taxon>Pseudomonadati</taxon>
        <taxon>Bacteroidota</taxon>
        <taxon>Flavobacteriia</taxon>
        <taxon>Flavobacteriales</taxon>
        <taxon>Flavobacteriaceae</taxon>
        <taxon>Sinomicrobium</taxon>
    </lineage>
</organism>
<name>A0A926JW75_9FLAO</name>
<accession>A0A926JW75</accession>
<keyword evidence="2" id="KW-1185">Reference proteome</keyword>
<gene>
    <name evidence="1" type="ORF">IBL28_21030</name>
</gene>
<evidence type="ECO:0000313" key="1">
    <source>
        <dbReference type="EMBL" id="MBC9798464.1"/>
    </source>
</evidence>
<dbReference type="Proteomes" id="UP000653730">
    <property type="component" value="Unassembled WGS sequence"/>
</dbReference>
<evidence type="ECO:0000313" key="2">
    <source>
        <dbReference type="Proteomes" id="UP000653730"/>
    </source>
</evidence>
<dbReference type="AlphaFoldDB" id="A0A926JW75"/>
<dbReference type="RefSeq" id="WP_187967580.1">
    <property type="nucleotide sequence ID" value="NZ_JACVDC010000120.1"/>
</dbReference>
<dbReference type="EMBL" id="JACVDC010000120">
    <property type="protein sequence ID" value="MBC9798464.1"/>
    <property type="molecule type" value="Genomic_DNA"/>
</dbReference>